<dbReference type="SUPFAM" id="SSF55729">
    <property type="entry name" value="Acyl-CoA N-acyltransferases (Nat)"/>
    <property type="match status" value="1"/>
</dbReference>
<sequence>MDPSLIPISQVNSAFASSDMYWAKPVPEDVMRETLDNSLCFGLYKTQAESSTAKPGDAQSSTFIGIARLVTDRTTFVYLTDVYIYPAYQGEGLGKWLVGCVQEYIEAMPYLRRSILFTGDWKRSVPFYQRIMGMDVVEGKMGEGLAFMERKGPGHPFWEG</sequence>
<gene>
    <name evidence="2" type="ORF">IFR04_012841</name>
</gene>
<dbReference type="InterPro" id="IPR053144">
    <property type="entry name" value="Acetyltransferase_Butenolide"/>
</dbReference>
<dbReference type="InterPro" id="IPR000182">
    <property type="entry name" value="GNAT_dom"/>
</dbReference>
<proteinExistence type="predicted"/>
<dbReference type="AlphaFoldDB" id="A0A8H7W1U8"/>
<dbReference type="OrthoDB" id="10039976at2759"/>
<dbReference type="PANTHER" id="PTHR43233:SF1">
    <property type="entry name" value="FAMILY N-ACETYLTRANSFERASE, PUTATIVE (AFU_ORTHOLOGUE AFUA_6G03350)-RELATED"/>
    <property type="match status" value="1"/>
</dbReference>
<dbReference type="Pfam" id="PF00583">
    <property type="entry name" value="Acetyltransf_1"/>
    <property type="match status" value="1"/>
</dbReference>
<evidence type="ECO:0000259" key="1">
    <source>
        <dbReference type="PROSITE" id="PS51186"/>
    </source>
</evidence>
<organism evidence="2 3">
    <name type="scientific">Cadophora malorum</name>
    <dbReference type="NCBI Taxonomy" id="108018"/>
    <lineage>
        <taxon>Eukaryota</taxon>
        <taxon>Fungi</taxon>
        <taxon>Dikarya</taxon>
        <taxon>Ascomycota</taxon>
        <taxon>Pezizomycotina</taxon>
        <taxon>Leotiomycetes</taxon>
        <taxon>Helotiales</taxon>
        <taxon>Ploettnerulaceae</taxon>
        <taxon>Cadophora</taxon>
    </lineage>
</organism>
<accession>A0A8H7W1U8</accession>
<dbReference type="PANTHER" id="PTHR43233">
    <property type="entry name" value="FAMILY N-ACETYLTRANSFERASE, PUTATIVE (AFU_ORTHOLOGUE AFUA_6G03350)-RELATED"/>
    <property type="match status" value="1"/>
</dbReference>
<dbReference type="PROSITE" id="PS51186">
    <property type="entry name" value="GNAT"/>
    <property type="match status" value="1"/>
</dbReference>
<protein>
    <recommendedName>
        <fullName evidence="1">N-acetyltransferase domain-containing protein</fullName>
    </recommendedName>
</protein>
<dbReference type="Gene3D" id="3.40.630.30">
    <property type="match status" value="1"/>
</dbReference>
<dbReference type="Proteomes" id="UP000664132">
    <property type="component" value="Unassembled WGS sequence"/>
</dbReference>
<name>A0A8H7W1U8_9HELO</name>
<comment type="caution">
    <text evidence="2">The sequence shown here is derived from an EMBL/GenBank/DDBJ whole genome shotgun (WGS) entry which is preliminary data.</text>
</comment>
<keyword evidence="3" id="KW-1185">Reference proteome</keyword>
<dbReference type="CDD" id="cd04301">
    <property type="entry name" value="NAT_SF"/>
    <property type="match status" value="1"/>
</dbReference>
<evidence type="ECO:0000313" key="2">
    <source>
        <dbReference type="EMBL" id="KAG4414025.1"/>
    </source>
</evidence>
<dbReference type="InterPro" id="IPR016181">
    <property type="entry name" value="Acyl_CoA_acyltransferase"/>
</dbReference>
<feature type="domain" description="N-acetyltransferase" evidence="1">
    <location>
        <begin position="6"/>
        <end position="153"/>
    </location>
</feature>
<dbReference type="GO" id="GO:0016747">
    <property type="term" value="F:acyltransferase activity, transferring groups other than amino-acyl groups"/>
    <property type="evidence" value="ECO:0007669"/>
    <property type="project" value="InterPro"/>
</dbReference>
<dbReference type="EMBL" id="JAFJYH010000285">
    <property type="protein sequence ID" value="KAG4414025.1"/>
    <property type="molecule type" value="Genomic_DNA"/>
</dbReference>
<evidence type="ECO:0000313" key="3">
    <source>
        <dbReference type="Proteomes" id="UP000664132"/>
    </source>
</evidence>
<reference evidence="2" key="1">
    <citation type="submission" date="2021-02" db="EMBL/GenBank/DDBJ databases">
        <title>Genome sequence Cadophora malorum strain M34.</title>
        <authorList>
            <person name="Stefanovic E."/>
            <person name="Vu D."/>
            <person name="Scully C."/>
            <person name="Dijksterhuis J."/>
            <person name="Roader J."/>
            <person name="Houbraken J."/>
        </authorList>
    </citation>
    <scope>NUCLEOTIDE SEQUENCE</scope>
    <source>
        <strain evidence="2">M34</strain>
    </source>
</reference>